<accession>A0A8S0W195</accession>
<dbReference type="EMBL" id="CACVBS010000106">
    <property type="protein sequence ID" value="CAA7271355.1"/>
    <property type="molecule type" value="Genomic_DNA"/>
</dbReference>
<keyword evidence="3" id="KW-1185">Reference proteome</keyword>
<evidence type="ECO:0000313" key="3">
    <source>
        <dbReference type="Proteomes" id="UP000467700"/>
    </source>
</evidence>
<comment type="caution">
    <text evidence="2">The sequence shown here is derived from an EMBL/GenBank/DDBJ whole genome shotgun (WGS) entry which is preliminary data.</text>
</comment>
<name>A0A8S0W195_CYCAE</name>
<evidence type="ECO:0000259" key="1">
    <source>
        <dbReference type="Pfam" id="PF12937"/>
    </source>
</evidence>
<evidence type="ECO:0000313" key="2">
    <source>
        <dbReference type="EMBL" id="CAA7271355.1"/>
    </source>
</evidence>
<reference evidence="2 3" key="1">
    <citation type="submission" date="2020-01" db="EMBL/GenBank/DDBJ databases">
        <authorList>
            <person name="Gupta K D."/>
        </authorList>
    </citation>
    <scope>NUCLEOTIDE SEQUENCE [LARGE SCALE GENOMIC DNA]</scope>
</reference>
<dbReference type="AlphaFoldDB" id="A0A8S0W195"/>
<proteinExistence type="predicted"/>
<dbReference type="InterPro" id="IPR036047">
    <property type="entry name" value="F-box-like_dom_sf"/>
</dbReference>
<dbReference type="InterPro" id="IPR001810">
    <property type="entry name" value="F-box_dom"/>
</dbReference>
<sequence>MGHFSCIICGQDREFSAKQLNITCTSWRTTTAPCPNCVRTKTLDEHIEQTRAYLRHLEAHRATLRPGANAFHDPFITHFPTEIASKILSFCVDNEREYKRRIPLALSAVSRRWQAIAHSTPSLWTNIRLRLFGKYENRVSYNEMLLHWLSRSSKQPLSIYLDMEYCRRDEVSKVQFCRSVIELLNMHCHRWGRLSVDMPLHLISLLRGDFHSDPPLSHLSIGGEEYDEDEDEDQDNSQTWKFDLGTSLPSPHTVTIHQCGFDKVRINWCNVTNVSIWFPRLRDLLTLLAAAPQLHECRVVRPDGFAEATNTNPTNPIIHRNLLKLDLTICGSRIVLCPFLLPIRSLASDSHSDHRADLFDILRAVPALERLDIAGAFIFNNFFELLGTDDEEHRFLPSLTEFGQLCPLWTEEFSWPDISKAVEARAHPHRGKCGLPVLKRFYWGVTLEDENSDIYYIDEESLQIFERLLSNGVDIKLSNNWRKRGRSDDMIVYSRAYHEENKHRSTIDD</sequence>
<gene>
    <name evidence="2" type="ORF">AAE3_LOCUS13589</name>
</gene>
<feature type="domain" description="F-box" evidence="1">
    <location>
        <begin position="79"/>
        <end position="130"/>
    </location>
</feature>
<dbReference type="Pfam" id="PF12937">
    <property type="entry name" value="F-box-like"/>
    <property type="match status" value="1"/>
</dbReference>
<dbReference type="OrthoDB" id="3006100at2759"/>
<dbReference type="Gene3D" id="1.20.1280.50">
    <property type="match status" value="1"/>
</dbReference>
<organism evidence="2 3">
    <name type="scientific">Cyclocybe aegerita</name>
    <name type="common">Black poplar mushroom</name>
    <name type="synonym">Agrocybe aegerita</name>
    <dbReference type="NCBI Taxonomy" id="1973307"/>
    <lineage>
        <taxon>Eukaryota</taxon>
        <taxon>Fungi</taxon>
        <taxon>Dikarya</taxon>
        <taxon>Basidiomycota</taxon>
        <taxon>Agaricomycotina</taxon>
        <taxon>Agaricomycetes</taxon>
        <taxon>Agaricomycetidae</taxon>
        <taxon>Agaricales</taxon>
        <taxon>Agaricineae</taxon>
        <taxon>Bolbitiaceae</taxon>
        <taxon>Cyclocybe</taxon>
    </lineage>
</organism>
<protein>
    <recommendedName>
        <fullName evidence="1">F-box domain-containing protein</fullName>
    </recommendedName>
</protein>
<dbReference type="SUPFAM" id="SSF81383">
    <property type="entry name" value="F-box domain"/>
    <property type="match status" value="1"/>
</dbReference>
<dbReference type="Proteomes" id="UP000467700">
    <property type="component" value="Unassembled WGS sequence"/>
</dbReference>